<evidence type="ECO:0000256" key="5">
    <source>
        <dbReference type="ARBA" id="ARBA00022692"/>
    </source>
</evidence>
<feature type="region of interest" description="Disordered" evidence="8">
    <location>
        <begin position="1"/>
        <end position="40"/>
    </location>
</feature>
<dbReference type="AlphaFoldDB" id="A0A844A820"/>
<evidence type="ECO:0000313" key="10">
    <source>
        <dbReference type="EMBL" id="MQX09083.1"/>
    </source>
</evidence>
<keyword evidence="4" id="KW-1003">Cell membrane</keyword>
<protein>
    <submittedName>
        <fullName evidence="10">ABC transporter permease subunit</fullName>
    </submittedName>
</protein>
<keyword evidence="7 9" id="KW-0472">Membrane</keyword>
<comment type="subcellular location">
    <subcellularLocation>
        <location evidence="1">Cell membrane</location>
        <topology evidence="1">Multi-pass membrane protein</topology>
    </subcellularLocation>
</comment>
<evidence type="ECO:0000256" key="4">
    <source>
        <dbReference type="ARBA" id="ARBA00022475"/>
    </source>
</evidence>
<keyword evidence="6 9" id="KW-1133">Transmembrane helix</keyword>
<dbReference type="GO" id="GO:0055085">
    <property type="term" value="P:transmembrane transport"/>
    <property type="evidence" value="ECO:0007669"/>
    <property type="project" value="InterPro"/>
</dbReference>
<evidence type="ECO:0000256" key="8">
    <source>
        <dbReference type="SAM" id="MobiDB-lite"/>
    </source>
</evidence>
<keyword evidence="3" id="KW-0813">Transport</keyword>
<evidence type="ECO:0000256" key="9">
    <source>
        <dbReference type="SAM" id="Phobius"/>
    </source>
</evidence>
<dbReference type="CDD" id="cd06261">
    <property type="entry name" value="TM_PBP2"/>
    <property type="match status" value="1"/>
</dbReference>
<dbReference type="PANTHER" id="PTHR42929:SF5">
    <property type="entry name" value="ABC TRANSPORTER PERMEASE PROTEIN"/>
    <property type="match status" value="1"/>
</dbReference>
<dbReference type="InterPro" id="IPR000515">
    <property type="entry name" value="MetI-like"/>
</dbReference>
<dbReference type="EMBL" id="WISZ01000104">
    <property type="protein sequence ID" value="MQX09083.1"/>
    <property type="molecule type" value="Genomic_DNA"/>
</dbReference>
<comment type="caution">
    <text evidence="10">The sequence shown here is derived from an EMBL/GenBank/DDBJ whole genome shotgun (WGS) entry which is preliminary data.</text>
</comment>
<evidence type="ECO:0000256" key="6">
    <source>
        <dbReference type="ARBA" id="ARBA00022989"/>
    </source>
</evidence>
<accession>A0A844A820</accession>
<feature type="compositionally biased region" description="Basic and acidic residues" evidence="8">
    <location>
        <begin position="14"/>
        <end position="24"/>
    </location>
</feature>
<dbReference type="Proteomes" id="UP000466694">
    <property type="component" value="Unassembled WGS sequence"/>
</dbReference>
<evidence type="ECO:0000256" key="3">
    <source>
        <dbReference type="ARBA" id="ARBA00022448"/>
    </source>
</evidence>
<feature type="transmembrane region" description="Helical" evidence="9">
    <location>
        <begin position="46"/>
        <end position="65"/>
    </location>
</feature>
<dbReference type="Gene3D" id="1.10.3720.10">
    <property type="entry name" value="MetI-like"/>
    <property type="match status" value="1"/>
</dbReference>
<evidence type="ECO:0000313" key="11">
    <source>
        <dbReference type="Proteomes" id="UP000466694"/>
    </source>
</evidence>
<gene>
    <name evidence="10" type="ORF">GHK48_12540</name>
</gene>
<dbReference type="InterPro" id="IPR035906">
    <property type="entry name" value="MetI-like_sf"/>
</dbReference>
<evidence type="ECO:0000256" key="7">
    <source>
        <dbReference type="ARBA" id="ARBA00023136"/>
    </source>
</evidence>
<dbReference type="GO" id="GO:0005886">
    <property type="term" value="C:plasma membrane"/>
    <property type="evidence" value="ECO:0007669"/>
    <property type="project" value="UniProtKB-SubCell"/>
</dbReference>
<keyword evidence="5 9" id="KW-0812">Transmembrane</keyword>
<evidence type="ECO:0000256" key="1">
    <source>
        <dbReference type="ARBA" id="ARBA00004651"/>
    </source>
</evidence>
<feature type="transmembrane region" description="Helical" evidence="9">
    <location>
        <begin position="100"/>
        <end position="121"/>
    </location>
</feature>
<organism evidence="10 11">
    <name type="scientific">Rhizobium fredii</name>
    <name type="common">Sinorhizobium fredii</name>
    <dbReference type="NCBI Taxonomy" id="380"/>
    <lineage>
        <taxon>Bacteria</taxon>
        <taxon>Pseudomonadati</taxon>
        <taxon>Pseudomonadota</taxon>
        <taxon>Alphaproteobacteria</taxon>
        <taxon>Hyphomicrobiales</taxon>
        <taxon>Rhizobiaceae</taxon>
        <taxon>Sinorhizobium/Ensifer group</taxon>
        <taxon>Sinorhizobium</taxon>
    </lineage>
</organism>
<sequence>MHCEPAGARPNRPRSQDRPRRERAGSAVRGTDRGGQGGGFDRLGNFSIVLPISIPGIITGATITFSLGFGDFIAATLVGGAEGVMIAGVVINLMGVSFDWPLGAAIGVVVVGMALALMSVLNHLEHKATVRL</sequence>
<dbReference type="SUPFAM" id="SSF161098">
    <property type="entry name" value="MetI-like"/>
    <property type="match status" value="1"/>
</dbReference>
<comment type="similarity">
    <text evidence="2">Belongs to the binding-protein-dependent transport system permease family. CysTW subfamily.</text>
</comment>
<name>A0A844A820_RHIFR</name>
<evidence type="ECO:0000256" key="2">
    <source>
        <dbReference type="ARBA" id="ARBA00007069"/>
    </source>
</evidence>
<dbReference type="PANTHER" id="PTHR42929">
    <property type="entry name" value="INNER MEMBRANE ABC TRANSPORTER PERMEASE PROTEIN YDCU-RELATED-RELATED"/>
    <property type="match status" value="1"/>
</dbReference>
<reference evidence="10 11" key="1">
    <citation type="journal article" date="2013" name="Genome Biol.">
        <title>Comparative genomics of the core and accessory genomes of 48 Sinorhizobium strains comprising five genospecies.</title>
        <authorList>
            <person name="Sugawara M."/>
            <person name="Epstein B."/>
            <person name="Badgley B.D."/>
            <person name="Unno T."/>
            <person name="Xu L."/>
            <person name="Reese J."/>
            <person name="Gyaneshwar P."/>
            <person name="Denny R."/>
            <person name="Mudge J."/>
            <person name="Bharti A.K."/>
            <person name="Farmer A.D."/>
            <person name="May G.D."/>
            <person name="Woodward J.E."/>
            <person name="Medigue C."/>
            <person name="Vallenet D."/>
            <person name="Lajus A."/>
            <person name="Rouy Z."/>
            <person name="Martinez-Vaz B."/>
            <person name="Tiffin P."/>
            <person name="Young N.D."/>
            <person name="Sadowsky M.J."/>
        </authorList>
    </citation>
    <scope>NUCLEOTIDE SEQUENCE [LARGE SCALE GENOMIC DNA]</scope>
    <source>
        <strain evidence="10 11">USDA205</strain>
    </source>
</reference>
<proteinExistence type="inferred from homology"/>
<feature type="transmembrane region" description="Helical" evidence="9">
    <location>
        <begin position="72"/>
        <end position="94"/>
    </location>
</feature>